<evidence type="ECO:0000259" key="8">
    <source>
        <dbReference type="Pfam" id="PF02554"/>
    </source>
</evidence>
<dbReference type="InterPro" id="IPR003706">
    <property type="entry name" value="CstA_N"/>
</dbReference>
<dbReference type="GO" id="GO:0009267">
    <property type="term" value="P:cellular response to starvation"/>
    <property type="evidence" value="ECO:0007669"/>
    <property type="project" value="InterPro"/>
</dbReference>
<feature type="transmembrane region" description="Helical" evidence="7">
    <location>
        <begin position="168"/>
        <end position="189"/>
    </location>
</feature>
<evidence type="ECO:0000313" key="10">
    <source>
        <dbReference type="Proteomes" id="UP000178606"/>
    </source>
</evidence>
<comment type="subcellular location">
    <subcellularLocation>
        <location evidence="1">Cell membrane</location>
        <topology evidence="1">Multi-pass membrane protein</topology>
    </subcellularLocation>
</comment>
<organism evidence="9 10">
    <name type="scientific">Handelsmanbacteria sp. (strain RIFCSPLOWO2_12_FULL_64_10)</name>
    <dbReference type="NCBI Taxonomy" id="1817868"/>
    <lineage>
        <taxon>Bacteria</taxon>
        <taxon>Candidatus Handelsmaniibacteriota</taxon>
    </lineage>
</organism>
<dbReference type="GO" id="GO:0005886">
    <property type="term" value="C:plasma membrane"/>
    <property type="evidence" value="ECO:0007669"/>
    <property type="project" value="UniProtKB-SubCell"/>
</dbReference>
<dbReference type="PANTHER" id="PTHR30252">
    <property type="entry name" value="INNER MEMBRANE PEPTIDE TRANSPORTER"/>
    <property type="match status" value="1"/>
</dbReference>
<feature type="transmembrane region" description="Helical" evidence="7">
    <location>
        <begin position="307"/>
        <end position="329"/>
    </location>
</feature>
<keyword evidence="4 7" id="KW-0812">Transmembrane</keyword>
<gene>
    <name evidence="9" type="ORF">A3F84_08955</name>
</gene>
<dbReference type="PANTHER" id="PTHR30252:SF0">
    <property type="entry name" value="PEPTIDE TRANSPORTER CSTA"/>
    <property type="match status" value="1"/>
</dbReference>
<proteinExistence type="inferred from homology"/>
<feature type="transmembrane region" description="Helical" evidence="7">
    <location>
        <begin position="443"/>
        <end position="463"/>
    </location>
</feature>
<feature type="transmembrane region" description="Helical" evidence="7">
    <location>
        <begin position="128"/>
        <end position="148"/>
    </location>
</feature>
<dbReference type="AlphaFoldDB" id="A0A1F6C7M2"/>
<reference evidence="9 10" key="1">
    <citation type="journal article" date="2016" name="Nat. Commun.">
        <title>Thousands of microbial genomes shed light on interconnected biogeochemical processes in an aquifer system.</title>
        <authorList>
            <person name="Anantharaman K."/>
            <person name="Brown C.T."/>
            <person name="Hug L.A."/>
            <person name="Sharon I."/>
            <person name="Castelle C.J."/>
            <person name="Probst A.J."/>
            <person name="Thomas B.C."/>
            <person name="Singh A."/>
            <person name="Wilkins M.J."/>
            <person name="Karaoz U."/>
            <person name="Brodie E.L."/>
            <person name="Williams K.H."/>
            <person name="Hubbard S.S."/>
            <person name="Banfield J.F."/>
        </authorList>
    </citation>
    <scope>NUCLEOTIDE SEQUENCE [LARGE SCALE GENOMIC DNA]</scope>
    <source>
        <strain evidence="10">RIFCSPLOWO2_12_FULL_64_10</strain>
    </source>
</reference>
<feature type="transmembrane region" description="Helical" evidence="7">
    <location>
        <begin position="201"/>
        <end position="219"/>
    </location>
</feature>
<name>A0A1F6C7M2_HANXR</name>
<keyword evidence="6 7" id="KW-0472">Membrane</keyword>
<evidence type="ECO:0000256" key="4">
    <source>
        <dbReference type="ARBA" id="ARBA00022692"/>
    </source>
</evidence>
<dbReference type="Pfam" id="PF02554">
    <property type="entry name" value="CstA"/>
    <property type="match status" value="2"/>
</dbReference>
<evidence type="ECO:0000256" key="5">
    <source>
        <dbReference type="ARBA" id="ARBA00022989"/>
    </source>
</evidence>
<evidence type="ECO:0000256" key="6">
    <source>
        <dbReference type="ARBA" id="ARBA00023136"/>
    </source>
</evidence>
<feature type="transmembrane region" description="Helical" evidence="7">
    <location>
        <begin position="403"/>
        <end position="423"/>
    </location>
</feature>
<feature type="domain" description="CstA N-terminal" evidence="8">
    <location>
        <begin position="5"/>
        <end position="369"/>
    </location>
</feature>
<feature type="transmembrane region" description="Helical" evidence="7">
    <location>
        <begin position="263"/>
        <end position="287"/>
    </location>
</feature>
<feature type="domain" description="CstA N-terminal" evidence="8">
    <location>
        <begin position="373"/>
        <end position="523"/>
    </location>
</feature>
<dbReference type="Proteomes" id="UP000178606">
    <property type="component" value="Unassembled WGS sequence"/>
</dbReference>
<dbReference type="EMBL" id="MFKF01000389">
    <property type="protein sequence ID" value="OGG45052.1"/>
    <property type="molecule type" value="Genomic_DNA"/>
</dbReference>
<feature type="transmembrane region" description="Helical" evidence="7">
    <location>
        <begin position="85"/>
        <end position="107"/>
    </location>
</feature>
<feature type="transmembrane region" description="Helical" evidence="7">
    <location>
        <begin position="350"/>
        <end position="368"/>
    </location>
</feature>
<feature type="transmembrane region" description="Helical" evidence="7">
    <location>
        <begin position="549"/>
        <end position="568"/>
    </location>
</feature>
<evidence type="ECO:0000256" key="1">
    <source>
        <dbReference type="ARBA" id="ARBA00004651"/>
    </source>
</evidence>
<comment type="caution">
    <text evidence="9">The sequence shown here is derived from an EMBL/GenBank/DDBJ whole genome shotgun (WGS) entry which is preliminary data.</text>
</comment>
<feature type="transmembrane region" description="Helical" evidence="7">
    <location>
        <begin position="475"/>
        <end position="499"/>
    </location>
</feature>
<feature type="transmembrane region" description="Helical" evidence="7">
    <location>
        <begin position="231"/>
        <end position="254"/>
    </location>
</feature>
<evidence type="ECO:0000256" key="2">
    <source>
        <dbReference type="ARBA" id="ARBA00007755"/>
    </source>
</evidence>
<protein>
    <recommendedName>
        <fullName evidence="8">CstA N-terminal domain-containing protein</fullName>
    </recommendedName>
</protein>
<evidence type="ECO:0000256" key="7">
    <source>
        <dbReference type="SAM" id="Phobius"/>
    </source>
</evidence>
<keyword evidence="5 7" id="KW-1133">Transmembrane helix</keyword>
<evidence type="ECO:0000313" key="9">
    <source>
        <dbReference type="EMBL" id="OGG45052.1"/>
    </source>
</evidence>
<comment type="similarity">
    <text evidence="2">Belongs to the peptide transporter carbon starvation (CstA) (TC 2.A.114) family.</text>
</comment>
<sequence>MDLLAFLAVSSLVLLVAYRFIGGRLASMFALRDSEDTPAHQMRDGLDFEPARASYLLPQHFSAIAAAGPIVGPILAGLYFGWGPAWLWIILGSVLIGGIHDFTALMASVRHKARSIAEIVREYMNPRAYVLFLVFIWCALVYVIIAFTDVTAGTFVAKASSADADAPGPAVATSSALYLLLAVGMGFALRLTRIGPLRAKLIFLPLVFVAILVGPYLPIDVSRVFPTLNGQAVWGYVLLGYCFVAAISPVWALLQPRGELGGYFLYIVMAAAVLGTVVGALAGGLHIQQPFFKGWQASDSLGASAPLFPILFITVACGACSGFHSVVASGTTSKQLRRETDARPIAYGSMLLEAFFACLSLATMMILAQPAGGPSAIYANGIADFAKWALSPVLPGSVDIRPFLFQFALLCFATFVFDTLDACTRLARYVLMELLGWTSRRQALAATAATLVLPAIAVALPRVQLAGKPVPLYQVFWNIFGSSNQLLAALTLLAVTVWLARKGMAYWVALGPTVFMMVMTLWSLVLSIGPYLSVLRSGAPVDSIRHFQFGITVSLILLSVWLIVEAVITWRSILGRPQSAAREEPALA</sequence>
<feature type="transmembrane region" description="Helical" evidence="7">
    <location>
        <begin position="506"/>
        <end position="529"/>
    </location>
</feature>
<accession>A0A1F6C7M2</accession>
<evidence type="ECO:0000256" key="3">
    <source>
        <dbReference type="ARBA" id="ARBA00022475"/>
    </source>
</evidence>
<keyword evidence="3" id="KW-1003">Cell membrane</keyword>
<dbReference type="InterPro" id="IPR051605">
    <property type="entry name" value="CstA"/>
</dbReference>